<accession>A0A6V8QLD7</accession>
<gene>
    <name evidence="1" type="ORF">TASIC1_0002021300</name>
</gene>
<sequence>MALNMGAFRDTHLLKAINLRRGTMEFKSHVLKLRLKSLFQLKKLKLKPKSRPKPNHLFNLKLKSPLFKPESLKPKLQPQTHVFKPSRQMLKLRLKLQNHLFKVRRQRLFKLKNHPLKAKSSLFKFKLKPKGSLFKFNLEKSNLESNPLKLKLKNKNKLKNNPVKFRSNTSWPNAHLFEFRNRALKPKLRSRPLKPTGYLFQLRNHSVKLVSHARPLFLRPTDC</sequence>
<proteinExistence type="predicted"/>
<dbReference type="AlphaFoldDB" id="A0A6V8QLD7"/>
<comment type="caution">
    <text evidence="1">The sequence shown here is derived from an EMBL/GenBank/DDBJ whole genome shotgun (WGS) entry which is preliminary data.</text>
</comment>
<evidence type="ECO:0000313" key="1">
    <source>
        <dbReference type="EMBL" id="GFP53029.1"/>
    </source>
</evidence>
<evidence type="ECO:0000313" key="2">
    <source>
        <dbReference type="Proteomes" id="UP000517252"/>
    </source>
</evidence>
<dbReference type="EMBL" id="BLZH01000002">
    <property type="protein sequence ID" value="GFP53029.1"/>
    <property type="molecule type" value="Genomic_DNA"/>
</dbReference>
<organism evidence="1 2">
    <name type="scientific">Trichoderma asperellum</name>
    <name type="common">Filamentous fungus</name>
    <dbReference type="NCBI Taxonomy" id="101201"/>
    <lineage>
        <taxon>Eukaryota</taxon>
        <taxon>Fungi</taxon>
        <taxon>Dikarya</taxon>
        <taxon>Ascomycota</taxon>
        <taxon>Pezizomycotina</taxon>
        <taxon>Sordariomycetes</taxon>
        <taxon>Hypocreomycetidae</taxon>
        <taxon>Hypocreales</taxon>
        <taxon>Hypocreaceae</taxon>
        <taxon>Trichoderma</taxon>
    </lineage>
</organism>
<name>A0A6V8QLD7_TRIAP</name>
<protein>
    <submittedName>
        <fullName evidence="1">Uncharacterized protein</fullName>
    </submittedName>
</protein>
<reference evidence="1 2" key="1">
    <citation type="submission" date="2020-07" db="EMBL/GenBank/DDBJ databases">
        <title>Trichoderma asperellum IC-1 whole genome shotgun sequence.</title>
        <authorList>
            <person name="Kanamasa S."/>
            <person name="Takahashi H."/>
        </authorList>
    </citation>
    <scope>NUCLEOTIDE SEQUENCE [LARGE SCALE GENOMIC DNA]</scope>
    <source>
        <strain evidence="1 2">IC-1</strain>
    </source>
</reference>
<dbReference type="Proteomes" id="UP000517252">
    <property type="component" value="Unassembled WGS sequence"/>
</dbReference>